<feature type="domain" description="ABC transporter" evidence="10">
    <location>
        <begin position="1"/>
        <end position="238"/>
    </location>
</feature>
<comment type="caution">
    <text evidence="11">The sequence shown here is derived from an EMBL/GenBank/DDBJ whole genome shotgun (WGS) entry which is preliminary data.</text>
</comment>
<proteinExistence type="inferred from homology"/>
<keyword evidence="5" id="KW-0547">Nucleotide-binding</keyword>
<dbReference type="PANTHER" id="PTHR43790">
    <property type="entry name" value="CARBOHYDRATE TRANSPORT ATP-BINDING PROTEIN MG119-RELATED"/>
    <property type="match status" value="1"/>
</dbReference>
<dbReference type="InterPro" id="IPR017871">
    <property type="entry name" value="ABC_transporter-like_CS"/>
</dbReference>
<dbReference type="CDD" id="cd03215">
    <property type="entry name" value="ABC_Carb_Monos_II"/>
    <property type="match status" value="1"/>
</dbReference>
<accession>A0A7V7RIE3</accession>
<dbReference type="GO" id="GO:0016887">
    <property type="term" value="F:ATP hydrolysis activity"/>
    <property type="evidence" value="ECO:0007669"/>
    <property type="project" value="InterPro"/>
</dbReference>
<sequence length="506" mass="55490">MNHIEKSFGKSKALDKASFDLRKGEVHALLGANGAGKSTLMKILSGVYEPDAGDILLHNQAVVFKHPKSAKDHGVFCVYQEVDTAIVPDLSVAENILLDTFAADKSLWVSKKKLHKEAKLVLTQLQADTIDVERQAFELSLAEKQLVLIARAMISQAKIIIFDEPTAPLSVFEADRLFQIISHLKEQGVGCIYISHRLPEVFKISDRITVMKEGRNITSGQTKTMSQQQVVEAMLGKVLEQFVEAKEKSIGDCLLEAEKISDGRKLRDLSFTVSKGEVLGIAGLVGAGKSELAKAIAGASPIKTGILRKSGRKLNITHPHDAITSGIVLVPEERRKEGLFIQESLSINTTFPNLKRFSKGSILQRAKESAFASSVISALNVKTGSTETRLHHLSGGNQQKIAIGKWMSVQAEVYLFDEPTKGVDIGAKGEIFSLIHQLAEEGKGVIYFSSEIHELLAICDRVLVMYDGAFVKEFSRSAATQEKVLLYASGGREERSDERKEHTISI</sequence>
<dbReference type="InterPro" id="IPR027417">
    <property type="entry name" value="P-loop_NTPase"/>
</dbReference>
<comment type="subunit">
    <text evidence="3">The complex is composed of two ATP-binding proteins (LsrA), two transmembrane proteins (LsrC and LsrD) and a solute-binding protein (LsrB).</text>
</comment>
<keyword evidence="6 11" id="KW-0067">ATP-binding</keyword>
<evidence type="ECO:0000256" key="2">
    <source>
        <dbReference type="ARBA" id="ARBA00009404"/>
    </source>
</evidence>
<dbReference type="CDD" id="cd03216">
    <property type="entry name" value="ABC_Carb_Monos_I"/>
    <property type="match status" value="1"/>
</dbReference>
<evidence type="ECO:0000313" key="11">
    <source>
        <dbReference type="EMBL" id="KAB2329892.1"/>
    </source>
</evidence>
<dbReference type="PROSITE" id="PS50893">
    <property type="entry name" value="ABC_TRANSPORTER_2"/>
    <property type="match status" value="2"/>
</dbReference>
<dbReference type="InterPro" id="IPR003439">
    <property type="entry name" value="ABC_transporter-like_ATP-bd"/>
</dbReference>
<gene>
    <name evidence="11" type="ORF">F7732_20495</name>
</gene>
<evidence type="ECO:0000259" key="10">
    <source>
        <dbReference type="PROSITE" id="PS50893"/>
    </source>
</evidence>
<name>A0A7V7RIE3_9BACI</name>
<evidence type="ECO:0000256" key="7">
    <source>
        <dbReference type="ARBA" id="ARBA00023747"/>
    </source>
</evidence>
<dbReference type="Gene3D" id="3.40.50.300">
    <property type="entry name" value="P-loop containing nucleotide triphosphate hydrolases"/>
    <property type="match status" value="2"/>
</dbReference>
<dbReference type="Proteomes" id="UP000441354">
    <property type="component" value="Unassembled WGS sequence"/>
</dbReference>
<feature type="domain" description="ABC transporter" evidence="10">
    <location>
        <begin position="245"/>
        <end position="492"/>
    </location>
</feature>
<protein>
    <recommendedName>
        <fullName evidence="4">Autoinducer 2 import ATP-binding protein LsrA</fullName>
        <ecNumber evidence="8">7.6.2.13</ecNumber>
    </recommendedName>
</protein>
<organism evidence="11 12">
    <name type="scientific">Bacillus mesophilum</name>
    <dbReference type="NCBI Taxonomy" id="1071718"/>
    <lineage>
        <taxon>Bacteria</taxon>
        <taxon>Bacillati</taxon>
        <taxon>Bacillota</taxon>
        <taxon>Bacilli</taxon>
        <taxon>Bacillales</taxon>
        <taxon>Bacillaceae</taxon>
        <taxon>Bacillus</taxon>
    </lineage>
</organism>
<comment type="subcellular location">
    <subcellularLocation>
        <location evidence="1">Cell inner membrane</location>
        <topology evidence="1">Peripheral membrane protein</topology>
    </subcellularLocation>
</comment>
<evidence type="ECO:0000256" key="1">
    <source>
        <dbReference type="ARBA" id="ARBA00004417"/>
    </source>
</evidence>
<dbReference type="InterPro" id="IPR003593">
    <property type="entry name" value="AAA+_ATPase"/>
</dbReference>
<dbReference type="EC" id="7.6.2.13" evidence="8"/>
<evidence type="ECO:0000256" key="8">
    <source>
        <dbReference type="ARBA" id="ARBA00023798"/>
    </source>
</evidence>
<dbReference type="SMART" id="SM00382">
    <property type="entry name" value="AAA"/>
    <property type="match status" value="2"/>
</dbReference>
<comment type="similarity">
    <text evidence="2">Belongs to the ABC transporter superfamily. AI-2 autoinducer porter (TC 3.A.1.2.8) family.</text>
</comment>
<evidence type="ECO:0000256" key="3">
    <source>
        <dbReference type="ARBA" id="ARBA00011262"/>
    </source>
</evidence>
<dbReference type="OrthoDB" id="9771863at2"/>
<dbReference type="EMBL" id="WBOT01000010">
    <property type="protein sequence ID" value="KAB2329892.1"/>
    <property type="molecule type" value="Genomic_DNA"/>
</dbReference>
<dbReference type="PANTHER" id="PTHR43790:SF2">
    <property type="entry name" value="AUTOINDUCER 2 IMPORT ATP-BINDING PROTEIN LSRA"/>
    <property type="match status" value="1"/>
</dbReference>
<evidence type="ECO:0000256" key="6">
    <source>
        <dbReference type="ARBA" id="ARBA00022840"/>
    </source>
</evidence>
<dbReference type="GO" id="GO:0005886">
    <property type="term" value="C:plasma membrane"/>
    <property type="evidence" value="ECO:0007669"/>
    <property type="project" value="UniProtKB-SubCell"/>
</dbReference>
<comment type="function">
    <text evidence="7">Part of the ABC transporter complex LsrABCD involved in autoinducer 2 (AI-2) import. Responsible for energy coupling to the transport system.</text>
</comment>
<dbReference type="AlphaFoldDB" id="A0A7V7RIE3"/>
<dbReference type="GO" id="GO:0005524">
    <property type="term" value="F:ATP binding"/>
    <property type="evidence" value="ECO:0007669"/>
    <property type="project" value="UniProtKB-KW"/>
</dbReference>
<evidence type="ECO:0000256" key="9">
    <source>
        <dbReference type="ARBA" id="ARBA00034076"/>
    </source>
</evidence>
<evidence type="ECO:0000313" key="12">
    <source>
        <dbReference type="Proteomes" id="UP000441354"/>
    </source>
</evidence>
<reference evidence="11 12" key="1">
    <citation type="journal article" date="2014" name="Arch. Microbiol.">
        <title>Bacillus mesophilum sp. nov., strain IITR-54T, a novel 4-chlorobiphenyl dechlorinating bacterium.</title>
        <authorList>
            <person name="Manickam N."/>
            <person name="Singh N.K."/>
            <person name="Bajaj A."/>
            <person name="Kumar R.M."/>
            <person name="Kaur G."/>
            <person name="Kaur N."/>
            <person name="Bala M."/>
            <person name="Kumar A."/>
            <person name="Mayilraj S."/>
        </authorList>
    </citation>
    <scope>NUCLEOTIDE SEQUENCE [LARGE SCALE GENOMIC DNA]</scope>
    <source>
        <strain evidence="11 12">IITR-54</strain>
    </source>
</reference>
<evidence type="ECO:0000256" key="4">
    <source>
        <dbReference type="ARBA" id="ARBA00019459"/>
    </source>
</evidence>
<dbReference type="SUPFAM" id="SSF52540">
    <property type="entry name" value="P-loop containing nucleoside triphosphate hydrolases"/>
    <property type="match status" value="2"/>
</dbReference>
<evidence type="ECO:0000256" key="5">
    <source>
        <dbReference type="ARBA" id="ARBA00022741"/>
    </source>
</evidence>
<dbReference type="PROSITE" id="PS00211">
    <property type="entry name" value="ABC_TRANSPORTER_1"/>
    <property type="match status" value="1"/>
</dbReference>
<comment type="catalytic activity">
    <reaction evidence="9">
        <text>ATP + H2O + (2R,4S)-2-methyl-2,3,3,4-tetrahydroxytetrahydrofuran-[AI-2-binding protein]Side 1 = ADP + phosphate + (2R,4S)-2-methyl-2,3,3,4-tetrahydroxytetrahydrofuranSide 2 + [AI-2-binding protein]Side 1.</text>
        <dbReference type="EC" id="7.6.2.13"/>
    </reaction>
</comment>
<dbReference type="InterPro" id="IPR050107">
    <property type="entry name" value="ABC_carbohydrate_import_ATPase"/>
</dbReference>
<keyword evidence="12" id="KW-1185">Reference proteome</keyword>
<dbReference type="Pfam" id="PF00005">
    <property type="entry name" value="ABC_tran"/>
    <property type="match status" value="2"/>
</dbReference>